<dbReference type="EMBL" id="BARW01000612">
    <property type="protein sequence ID" value="GAI66775.1"/>
    <property type="molecule type" value="Genomic_DNA"/>
</dbReference>
<evidence type="ECO:0000313" key="1">
    <source>
        <dbReference type="EMBL" id="GAI66775.1"/>
    </source>
</evidence>
<protein>
    <submittedName>
        <fullName evidence="1">Uncharacterized protein</fullName>
    </submittedName>
</protein>
<proteinExistence type="predicted"/>
<organism evidence="1">
    <name type="scientific">marine sediment metagenome</name>
    <dbReference type="NCBI Taxonomy" id="412755"/>
    <lineage>
        <taxon>unclassified sequences</taxon>
        <taxon>metagenomes</taxon>
        <taxon>ecological metagenomes</taxon>
    </lineage>
</organism>
<comment type="caution">
    <text evidence="1">The sequence shown here is derived from an EMBL/GenBank/DDBJ whole genome shotgun (WGS) entry which is preliminary data.</text>
</comment>
<name>X1RU89_9ZZZZ</name>
<sequence>MSEKEKEEMLDPRTKLTEDKDVLLLCGIFYTVKKGERINEIMDLFANGKIKMDDEKTLFINDLNHHTFCAQVEKVKFIFI</sequence>
<dbReference type="AlphaFoldDB" id="X1RU89"/>
<reference evidence="1" key="1">
    <citation type="journal article" date="2014" name="Front. Microbiol.">
        <title>High frequency of phylogenetically diverse reductive dehalogenase-homologous genes in deep subseafloor sedimentary metagenomes.</title>
        <authorList>
            <person name="Kawai M."/>
            <person name="Futagami T."/>
            <person name="Toyoda A."/>
            <person name="Takaki Y."/>
            <person name="Nishi S."/>
            <person name="Hori S."/>
            <person name="Arai W."/>
            <person name="Tsubouchi T."/>
            <person name="Morono Y."/>
            <person name="Uchiyama I."/>
            <person name="Ito T."/>
            <person name="Fujiyama A."/>
            <person name="Inagaki F."/>
            <person name="Takami H."/>
        </authorList>
    </citation>
    <scope>NUCLEOTIDE SEQUENCE</scope>
    <source>
        <strain evidence="1">Expedition CK06-06</strain>
    </source>
</reference>
<accession>X1RU89</accession>
<gene>
    <name evidence="1" type="ORF">S12H4_02480</name>
</gene>